<feature type="domain" description="Type I restriction modification DNA specificity" evidence="5">
    <location>
        <begin position="6"/>
        <end position="185"/>
    </location>
</feature>
<evidence type="ECO:0000256" key="4">
    <source>
        <dbReference type="SAM" id="Coils"/>
    </source>
</evidence>
<dbReference type="OrthoDB" id="9798929at2"/>
<keyword evidence="4" id="KW-0175">Coiled coil</keyword>
<keyword evidence="3" id="KW-0238">DNA-binding</keyword>
<evidence type="ECO:0000256" key="1">
    <source>
        <dbReference type="ARBA" id="ARBA00010923"/>
    </source>
</evidence>
<dbReference type="InterPro" id="IPR052021">
    <property type="entry name" value="Type-I_RS_S_subunit"/>
</dbReference>
<dbReference type="GO" id="GO:0009307">
    <property type="term" value="P:DNA restriction-modification system"/>
    <property type="evidence" value="ECO:0007669"/>
    <property type="project" value="UniProtKB-KW"/>
</dbReference>
<reference evidence="6 7" key="1">
    <citation type="submission" date="2016-10" db="EMBL/GenBank/DDBJ databases">
        <authorList>
            <person name="de Groot N.N."/>
        </authorList>
    </citation>
    <scope>NUCLEOTIDE SEQUENCE [LARGE SCALE GENOMIC DNA]</scope>
    <source>
        <strain evidence="6 7">Nm13</strain>
    </source>
</reference>
<protein>
    <submittedName>
        <fullName evidence="6">Type I restriction enzyme, S subunit</fullName>
    </submittedName>
</protein>
<keyword evidence="2" id="KW-0680">Restriction system</keyword>
<dbReference type="RefSeq" id="WP_103966892.1">
    <property type="nucleotide sequence ID" value="NZ_FNUX01000017.1"/>
</dbReference>
<dbReference type="GO" id="GO:0003677">
    <property type="term" value="F:DNA binding"/>
    <property type="evidence" value="ECO:0007669"/>
    <property type="project" value="UniProtKB-KW"/>
</dbReference>
<dbReference type="CDD" id="cd17259">
    <property type="entry name" value="RMtype1_S_StySKI-TRD2-CR2_like"/>
    <property type="match status" value="1"/>
</dbReference>
<dbReference type="Gene3D" id="3.90.220.20">
    <property type="entry name" value="DNA methylase specificity domains"/>
    <property type="match status" value="2"/>
</dbReference>
<organism evidence="6 7">
    <name type="scientific">Nitrosomonas ureae</name>
    <dbReference type="NCBI Taxonomy" id="44577"/>
    <lineage>
        <taxon>Bacteria</taxon>
        <taxon>Pseudomonadati</taxon>
        <taxon>Pseudomonadota</taxon>
        <taxon>Betaproteobacteria</taxon>
        <taxon>Nitrosomonadales</taxon>
        <taxon>Nitrosomonadaceae</taxon>
        <taxon>Nitrosomonas</taxon>
    </lineage>
</organism>
<accession>A0A1H5WCS5</accession>
<dbReference type="PANTHER" id="PTHR30408:SF13">
    <property type="entry name" value="TYPE I RESTRICTION ENZYME HINDI SPECIFICITY SUBUNIT"/>
    <property type="match status" value="1"/>
</dbReference>
<dbReference type="InterPro" id="IPR000055">
    <property type="entry name" value="Restrct_endonuc_typeI_TRD"/>
</dbReference>
<evidence type="ECO:0000256" key="2">
    <source>
        <dbReference type="ARBA" id="ARBA00022747"/>
    </source>
</evidence>
<name>A0A1H5WCS5_9PROT</name>
<comment type="similarity">
    <text evidence="1">Belongs to the type-I restriction system S methylase family.</text>
</comment>
<dbReference type="SUPFAM" id="SSF116734">
    <property type="entry name" value="DNA methylase specificity domain"/>
    <property type="match status" value="2"/>
</dbReference>
<evidence type="ECO:0000313" key="6">
    <source>
        <dbReference type="EMBL" id="SEF96991.1"/>
    </source>
</evidence>
<dbReference type="EMBL" id="FNUX01000017">
    <property type="protein sequence ID" value="SEF96991.1"/>
    <property type="molecule type" value="Genomic_DNA"/>
</dbReference>
<dbReference type="Pfam" id="PF01420">
    <property type="entry name" value="Methylase_S"/>
    <property type="match status" value="2"/>
</dbReference>
<gene>
    <name evidence="6" type="ORF">SAMN05216334_11764</name>
</gene>
<feature type="coiled-coil region" evidence="4">
    <location>
        <begin position="168"/>
        <end position="195"/>
    </location>
</feature>
<proteinExistence type="inferred from homology"/>
<evidence type="ECO:0000256" key="3">
    <source>
        <dbReference type="ARBA" id="ARBA00023125"/>
    </source>
</evidence>
<dbReference type="PANTHER" id="PTHR30408">
    <property type="entry name" value="TYPE-1 RESTRICTION ENZYME ECOKI SPECIFICITY PROTEIN"/>
    <property type="match status" value="1"/>
</dbReference>
<evidence type="ECO:0000259" key="5">
    <source>
        <dbReference type="Pfam" id="PF01420"/>
    </source>
</evidence>
<dbReference type="AlphaFoldDB" id="A0A1H5WCS5"/>
<dbReference type="InterPro" id="IPR044946">
    <property type="entry name" value="Restrct_endonuc_typeI_TRD_sf"/>
</dbReference>
<dbReference type="CDD" id="cd17262">
    <property type="entry name" value="RMtype1_S_Aco12261I-TRD2-CR2"/>
    <property type="match status" value="1"/>
</dbReference>
<dbReference type="Proteomes" id="UP000236753">
    <property type="component" value="Unassembled WGS sequence"/>
</dbReference>
<evidence type="ECO:0000313" key="7">
    <source>
        <dbReference type="Proteomes" id="UP000236753"/>
    </source>
</evidence>
<feature type="domain" description="Type I restriction modification DNA specificity" evidence="5">
    <location>
        <begin position="219"/>
        <end position="349"/>
    </location>
</feature>
<sequence>MAAFPTVKLADCVDLLAGFAFKSQHFTDRPDDIPLVKGENVSQGCILWEISKRWSAADWPNLEKYQLRLGDVVVAMDRPWVPAGLKWAYIRSDDPKALLVQRCSRLRSNTPRLDQDFLRFVIGGPGFESYVIPITTGVNVPHISGKQILDYEFALPPLPVQRRIASILSAYDELIENSRRRIKILEAMARALYRECFVHFRFLGHENHPRVASPLGEIPQGWEVKKLGDIAENFDRMRKPLSKMQRSQLQGEYPYYGAAKVFDYVNDYIFDGEYLLLAEDGSVITPERTPVLQLVNEKFWPNNHTHVLRGKPPFSTHFLYLGLSEVDISPYITGAAQPKITQENMNRIPFFCGPEDLHLEFNRLVEPMIRQSHILQRQVQKLRRTRDLLLPRLLSGQIEVEAA</sequence>